<sequence>MFEYIIFEPQAPKIQQPEWKRGILSHHLSNQSRADRAEFPRSVVAAAIERSGGICQYCKKVSCTTTHHVKGRGGRDGRGVLSNAYRVCGKCSIQSAEEAQKQRMERIYPILELLSVAAGRSLKAGEIRLIDGMDDREVAVFAKLMSDVVLSEAIDTILTGNKRRR</sequence>
<protein>
    <recommendedName>
        <fullName evidence="3">HNH endonuclease</fullName>
    </recommendedName>
</protein>
<evidence type="ECO:0000313" key="2">
    <source>
        <dbReference type="Proteomes" id="UP001596108"/>
    </source>
</evidence>
<name>A0ABW0QT37_9BACL</name>
<accession>A0ABW0QT37</accession>
<keyword evidence="2" id="KW-1185">Reference proteome</keyword>
<gene>
    <name evidence="1" type="ORF">ACFPQ4_00440</name>
</gene>
<dbReference type="Proteomes" id="UP001596108">
    <property type="component" value="Unassembled WGS sequence"/>
</dbReference>
<proteinExistence type="predicted"/>
<comment type="caution">
    <text evidence="1">The sequence shown here is derived from an EMBL/GenBank/DDBJ whole genome shotgun (WGS) entry which is preliminary data.</text>
</comment>
<organism evidence="1 2">
    <name type="scientific">Cohnella yongneupensis</name>
    <dbReference type="NCBI Taxonomy" id="425006"/>
    <lineage>
        <taxon>Bacteria</taxon>
        <taxon>Bacillati</taxon>
        <taxon>Bacillota</taxon>
        <taxon>Bacilli</taxon>
        <taxon>Bacillales</taxon>
        <taxon>Paenibacillaceae</taxon>
        <taxon>Cohnella</taxon>
    </lineage>
</organism>
<dbReference type="EMBL" id="JBHSNC010000001">
    <property type="protein sequence ID" value="MFC5527930.1"/>
    <property type="molecule type" value="Genomic_DNA"/>
</dbReference>
<dbReference type="RefSeq" id="WP_378109734.1">
    <property type="nucleotide sequence ID" value="NZ_JBHSNC010000001.1"/>
</dbReference>
<evidence type="ECO:0008006" key="3">
    <source>
        <dbReference type="Google" id="ProtNLM"/>
    </source>
</evidence>
<evidence type="ECO:0000313" key="1">
    <source>
        <dbReference type="EMBL" id="MFC5527930.1"/>
    </source>
</evidence>
<reference evidence="2" key="1">
    <citation type="journal article" date="2019" name="Int. J. Syst. Evol. Microbiol.">
        <title>The Global Catalogue of Microorganisms (GCM) 10K type strain sequencing project: providing services to taxonomists for standard genome sequencing and annotation.</title>
        <authorList>
            <consortium name="The Broad Institute Genomics Platform"/>
            <consortium name="The Broad Institute Genome Sequencing Center for Infectious Disease"/>
            <person name="Wu L."/>
            <person name="Ma J."/>
        </authorList>
    </citation>
    <scope>NUCLEOTIDE SEQUENCE [LARGE SCALE GENOMIC DNA]</scope>
    <source>
        <strain evidence="2">CGMCC 1.18578</strain>
    </source>
</reference>